<dbReference type="InterPro" id="IPR036271">
    <property type="entry name" value="Tet_transcr_reg_TetR-rel_C_sf"/>
</dbReference>
<name>A0ABV5VY15_9BACL</name>
<dbReference type="PANTHER" id="PTHR30328:SF54">
    <property type="entry name" value="HTH-TYPE TRANSCRIPTIONAL REPRESSOR SCO4008"/>
    <property type="match status" value="1"/>
</dbReference>
<dbReference type="RefSeq" id="WP_344902063.1">
    <property type="nucleotide sequence ID" value="NZ_BAAAYO010000001.1"/>
</dbReference>
<gene>
    <name evidence="4" type="ORF">ACFFNY_16680</name>
</gene>
<reference evidence="4 5" key="1">
    <citation type="submission" date="2024-09" db="EMBL/GenBank/DDBJ databases">
        <authorList>
            <person name="Sun Q."/>
            <person name="Mori K."/>
        </authorList>
    </citation>
    <scope>NUCLEOTIDE SEQUENCE [LARGE SCALE GENOMIC DNA]</scope>
    <source>
        <strain evidence="4 5">JCM 12520</strain>
    </source>
</reference>
<evidence type="ECO:0000256" key="1">
    <source>
        <dbReference type="ARBA" id="ARBA00023125"/>
    </source>
</evidence>
<dbReference type="SUPFAM" id="SSF46689">
    <property type="entry name" value="Homeodomain-like"/>
    <property type="match status" value="1"/>
</dbReference>
<feature type="domain" description="HTH tetR-type" evidence="3">
    <location>
        <begin position="6"/>
        <end position="66"/>
    </location>
</feature>
<evidence type="ECO:0000256" key="2">
    <source>
        <dbReference type="PROSITE-ProRule" id="PRU00335"/>
    </source>
</evidence>
<feature type="DNA-binding region" description="H-T-H motif" evidence="2">
    <location>
        <begin position="29"/>
        <end position="48"/>
    </location>
</feature>
<organism evidence="4 5">
    <name type="scientific">Paenibacillus hodogayensis</name>
    <dbReference type="NCBI Taxonomy" id="279208"/>
    <lineage>
        <taxon>Bacteria</taxon>
        <taxon>Bacillati</taxon>
        <taxon>Bacillota</taxon>
        <taxon>Bacilli</taxon>
        <taxon>Bacillales</taxon>
        <taxon>Paenibacillaceae</taxon>
        <taxon>Paenibacillus</taxon>
    </lineage>
</organism>
<dbReference type="PANTHER" id="PTHR30328">
    <property type="entry name" value="TRANSCRIPTIONAL REPRESSOR"/>
    <property type="match status" value="1"/>
</dbReference>
<evidence type="ECO:0000313" key="4">
    <source>
        <dbReference type="EMBL" id="MFB9753204.1"/>
    </source>
</evidence>
<dbReference type="Gene3D" id="1.10.10.60">
    <property type="entry name" value="Homeodomain-like"/>
    <property type="match status" value="1"/>
</dbReference>
<dbReference type="Pfam" id="PF00440">
    <property type="entry name" value="TetR_N"/>
    <property type="match status" value="1"/>
</dbReference>
<sequence>MNMTLMDARLRILVTAKKLFAKQGYDGTSVREISKQAGTNLAMISYYFGGKDQIFEALFETFMPLDRVDRMGQSESAEPAEQLRVLIRDMIDFRLKDPEIISILRHEMNLRTARYEIVQRHVLPMYAKIQNVLQRGRAAGVFRFESLDTILLFVMASIFAHSSRGQIAPIATEEGQPSYEELLRDLTAYVLQGLGVQPNAVYEPSALQSPSPSN</sequence>
<evidence type="ECO:0000313" key="5">
    <source>
        <dbReference type="Proteomes" id="UP001589619"/>
    </source>
</evidence>
<accession>A0ABV5VY15</accession>
<dbReference type="InterPro" id="IPR009057">
    <property type="entry name" value="Homeodomain-like_sf"/>
</dbReference>
<proteinExistence type="predicted"/>
<comment type="caution">
    <text evidence="4">The sequence shown here is derived from an EMBL/GenBank/DDBJ whole genome shotgun (WGS) entry which is preliminary data.</text>
</comment>
<dbReference type="InterPro" id="IPR041474">
    <property type="entry name" value="NicS_C"/>
</dbReference>
<keyword evidence="5" id="KW-1185">Reference proteome</keyword>
<dbReference type="EMBL" id="JBHMAG010000012">
    <property type="protein sequence ID" value="MFB9753204.1"/>
    <property type="molecule type" value="Genomic_DNA"/>
</dbReference>
<dbReference type="PROSITE" id="PS50977">
    <property type="entry name" value="HTH_TETR_2"/>
    <property type="match status" value="1"/>
</dbReference>
<dbReference type="InterPro" id="IPR050109">
    <property type="entry name" value="HTH-type_TetR-like_transc_reg"/>
</dbReference>
<dbReference type="InterPro" id="IPR001647">
    <property type="entry name" value="HTH_TetR"/>
</dbReference>
<dbReference type="PRINTS" id="PR00455">
    <property type="entry name" value="HTHTETR"/>
</dbReference>
<dbReference type="Pfam" id="PF17938">
    <property type="entry name" value="TetR_C_29"/>
    <property type="match status" value="1"/>
</dbReference>
<keyword evidence="1 2" id="KW-0238">DNA-binding</keyword>
<dbReference type="Proteomes" id="UP001589619">
    <property type="component" value="Unassembled WGS sequence"/>
</dbReference>
<protein>
    <submittedName>
        <fullName evidence="4">TetR family transcriptional regulator</fullName>
    </submittedName>
</protein>
<evidence type="ECO:0000259" key="3">
    <source>
        <dbReference type="PROSITE" id="PS50977"/>
    </source>
</evidence>
<dbReference type="Gene3D" id="1.10.357.10">
    <property type="entry name" value="Tetracycline Repressor, domain 2"/>
    <property type="match status" value="1"/>
</dbReference>
<dbReference type="SUPFAM" id="SSF48498">
    <property type="entry name" value="Tetracyclin repressor-like, C-terminal domain"/>
    <property type="match status" value="1"/>
</dbReference>